<gene>
    <name evidence="9" type="ORF">C8D89_101900</name>
</gene>
<dbReference type="AlphaFoldDB" id="A0A2U1FSK1"/>
<dbReference type="InterPro" id="IPR050775">
    <property type="entry name" value="FAD-binding_Monooxygenases"/>
</dbReference>
<protein>
    <submittedName>
        <fullName evidence="9">Cation diffusion facilitator CzcD-associated flavoprotein CzcO</fullName>
    </submittedName>
</protein>
<keyword evidence="3" id="KW-0285">Flavoprotein</keyword>
<comment type="similarity">
    <text evidence="2">Belongs to the FAD-binding monooxygenase family.</text>
</comment>
<evidence type="ECO:0000256" key="7">
    <source>
        <dbReference type="ARBA" id="ARBA00023033"/>
    </source>
</evidence>
<evidence type="ECO:0000313" key="9">
    <source>
        <dbReference type="EMBL" id="PVZ15030.1"/>
    </source>
</evidence>
<dbReference type="Proteomes" id="UP000245639">
    <property type="component" value="Unassembled WGS sequence"/>
</dbReference>
<dbReference type="Gene3D" id="3.50.50.60">
    <property type="entry name" value="FAD/NAD(P)-binding domain"/>
    <property type="match status" value="1"/>
</dbReference>
<comment type="caution">
    <text evidence="9">The sequence shown here is derived from an EMBL/GenBank/DDBJ whole genome shotgun (WGS) entry which is preliminary data.</text>
</comment>
<dbReference type="PANTHER" id="PTHR43098">
    <property type="entry name" value="L-ORNITHINE N(5)-MONOOXYGENASE-RELATED"/>
    <property type="match status" value="1"/>
</dbReference>
<evidence type="ECO:0000256" key="1">
    <source>
        <dbReference type="ARBA" id="ARBA00001974"/>
    </source>
</evidence>
<keyword evidence="6" id="KW-0560">Oxidoreductase</keyword>
<accession>A0A2U1FSK1</accession>
<reference evidence="9 10" key="1">
    <citation type="submission" date="2018-04" db="EMBL/GenBank/DDBJ databases">
        <title>Genomic Encyclopedia of Type Strains, Phase IV (KMG-IV): sequencing the most valuable type-strain genomes for metagenomic binning, comparative biology and taxonomic classification.</title>
        <authorList>
            <person name="Goeker M."/>
        </authorList>
    </citation>
    <scope>NUCLEOTIDE SEQUENCE [LARGE SCALE GENOMIC DNA]</scope>
    <source>
        <strain evidence="9 10">DSM 45771</strain>
    </source>
</reference>
<keyword evidence="5" id="KW-0521">NADP</keyword>
<evidence type="ECO:0000256" key="2">
    <source>
        <dbReference type="ARBA" id="ARBA00010139"/>
    </source>
</evidence>
<evidence type="ECO:0000256" key="8">
    <source>
        <dbReference type="SAM" id="MobiDB-lite"/>
    </source>
</evidence>
<evidence type="ECO:0000256" key="6">
    <source>
        <dbReference type="ARBA" id="ARBA00023002"/>
    </source>
</evidence>
<keyword evidence="7" id="KW-0503">Monooxygenase</keyword>
<evidence type="ECO:0000313" key="10">
    <source>
        <dbReference type="Proteomes" id="UP000245639"/>
    </source>
</evidence>
<organism evidence="9 10">
    <name type="scientific">Actinomycetospora cinnamomea</name>
    <dbReference type="NCBI Taxonomy" id="663609"/>
    <lineage>
        <taxon>Bacteria</taxon>
        <taxon>Bacillati</taxon>
        <taxon>Actinomycetota</taxon>
        <taxon>Actinomycetes</taxon>
        <taxon>Pseudonocardiales</taxon>
        <taxon>Pseudonocardiaceae</taxon>
        <taxon>Actinomycetospora</taxon>
    </lineage>
</organism>
<comment type="cofactor">
    <cofactor evidence="1">
        <name>FAD</name>
        <dbReference type="ChEBI" id="CHEBI:57692"/>
    </cofactor>
</comment>
<dbReference type="PANTHER" id="PTHR43098:SF3">
    <property type="entry name" value="L-ORNITHINE N(5)-MONOOXYGENASE-RELATED"/>
    <property type="match status" value="1"/>
</dbReference>
<dbReference type="InterPro" id="IPR036188">
    <property type="entry name" value="FAD/NAD-bd_sf"/>
</dbReference>
<evidence type="ECO:0000256" key="4">
    <source>
        <dbReference type="ARBA" id="ARBA00022827"/>
    </source>
</evidence>
<keyword evidence="10" id="KW-1185">Reference proteome</keyword>
<evidence type="ECO:0000256" key="3">
    <source>
        <dbReference type="ARBA" id="ARBA00022630"/>
    </source>
</evidence>
<proteinExistence type="inferred from homology"/>
<dbReference type="SUPFAM" id="SSF51905">
    <property type="entry name" value="FAD/NAD(P)-binding domain"/>
    <property type="match status" value="1"/>
</dbReference>
<dbReference type="GO" id="GO:0016709">
    <property type="term" value="F:oxidoreductase activity, acting on paired donors, with incorporation or reduction of molecular oxygen, NAD(P)H as one donor, and incorporation of one atom of oxygen"/>
    <property type="evidence" value="ECO:0007669"/>
    <property type="project" value="UniProtKB-ARBA"/>
</dbReference>
<dbReference type="EMBL" id="QEKW01000001">
    <property type="protein sequence ID" value="PVZ15030.1"/>
    <property type="molecule type" value="Genomic_DNA"/>
</dbReference>
<evidence type="ECO:0000256" key="5">
    <source>
        <dbReference type="ARBA" id="ARBA00022857"/>
    </source>
</evidence>
<name>A0A2U1FSK1_9PSEU</name>
<keyword evidence="4" id="KW-0274">FAD</keyword>
<feature type="region of interest" description="Disordered" evidence="8">
    <location>
        <begin position="357"/>
        <end position="376"/>
    </location>
</feature>
<sequence>MVVGAGFAGLAVLHLLRERGLRVRAFDAAGDVGGTWWWHAYPGSRLDTECDLYQYSFSESLYRDWGWSERYPAGYEVQRWFRFVADRLDLRRDIALSTTVTAARYDDGAWTVRTDRDDTVRTPVLVTCTGRLPVEPGLGTGGFSGTVLRTASWREDGHDLAGLRVGVVGTTAAAIQLVPAVVDRVAGLTVVADRARDVVARSNPVYGWREREDYRARFAELRDAQAPAPPASDRAAMRARLGDERLAEVLVPHGGPGPVARDSGWLEAFGRDHVRLVRSEEVARVGPTGLELTDGAATELDVLVVTDDPDAGPPAREYLGLPARHPALFTVTASGAAPCRQLERDATRVAGAAADLVATGPGPAAPAVPTPELQER</sequence>
<dbReference type="Pfam" id="PF13450">
    <property type="entry name" value="NAD_binding_8"/>
    <property type="match status" value="1"/>
</dbReference>